<keyword evidence="5 8" id="KW-0812">Transmembrane</keyword>
<dbReference type="GO" id="GO:0006629">
    <property type="term" value="P:lipid metabolic process"/>
    <property type="evidence" value="ECO:0007669"/>
    <property type="project" value="InterPro"/>
</dbReference>
<dbReference type="Pfam" id="PF13813">
    <property type="entry name" value="MBOAT_2"/>
    <property type="match status" value="1"/>
</dbReference>
<dbReference type="Proteomes" id="UP001174997">
    <property type="component" value="Unassembled WGS sequence"/>
</dbReference>
<evidence type="ECO:0000256" key="3">
    <source>
        <dbReference type="ARBA" id="ARBA00007282"/>
    </source>
</evidence>
<feature type="transmembrane region" description="Helical" evidence="8">
    <location>
        <begin position="300"/>
        <end position="317"/>
    </location>
</feature>
<comment type="pathway">
    <text evidence="2">Secondary metabolite biosynthesis.</text>
</comment>
<dbReference type="AlphaFoldDB" id="A0AA40D8B3"/>
<keyword evidence="11" id="KW-1185">Reference proteome</keyword>
<evidence type="ECO:0000256" key="6">
    <source>
        <dbReference type="ARBA" id="ARBA00022989"/>
    </source>
</evidence>
<feature type="transmembrane region" description="Helical" evidence="8">
    <location>
        <begin position="270"/>
        <end position="288"/>
    </location>
</feature>
<dbReference type="InterPro" id="IPR044851">
    <property type="entry name" value="Wax_synthase"/>
</dbReference>
<evidence type="ECO:0000259" key="9">
    <source>
        <dbReference type="Pfam" id="PF13813"/>
    </source>
</evidence>
<evidence type="ECO:0000313" key="10">
    <source>
        <dbReference type="EMBL" id="KAK0666937.1"/>
    </source>
</evidence>
<evidence type="ECO:0000256" key="5">
    <source>
        <dbReference type="ARBA" id="ARBA00022692"/>
    </source>
</evidence>
<evidence type="ECO:0000256" key="1">
    <source>
        <dbReference type="ARBA" id="ARBA00004141"/>
    </source>
</evidence>
<accession>A0AA40D8B3</accession>
<name>A0AA40D8B3_9PEZI</name>
<comment type="similarity">
    <text evidence="3">Belongs to the wax synthase family.</text>
</comment>
<gene>
    <name evidence="10" type="ORF">QBC41DRAFT_397249</name>
</gene>
<dbReference type="EMBL" id="JAULSY010000080">
    <property type="protein sequence ID" value="KAK0666937.1"/>
    <property type="molecule type" value="Genomic_DNA"/>
</dbReference>
<comment type="caution">
    <text evidence="10">The sequence shown here is derived from an EMBL/GenBank/DDBJ whole genome shotgun (WGS) entry which is preliminary data.</text>
</comment>
<keyword evidence="4" id="KW-0808">Transferase</keyword>
<proteinExistence type="inferred from homology"/>
<keyword evidence="6 8" id="KW-1133">Transmembrane helix</keyword>
<evidence type="ECO:0000256" key="8">
    <source>
        <dbReference type="SAM" id="Phobius"/>
    </source>
</evidence>
<dbReference type="PANTHER" id="PTHR31595">
    <property type="entry name" value="LONG-CHAIN-ALCOHOL O-FATTY-ACYLTRANSFERASE 3-RELATED"/>
    <property type="match status" value="1"/>
</dbReference>
<dbReference type="GO" id="GO:0008374">
    <property type="term" value="F:O-acyltransferase activity"/>
    <property type="evidence" value="ECO:0007669"/>
    <property type="project" value="InterPro"/>
</dbReference>
<feature type="domain" description="Wax synthase" evidence="9">
    <location>
        <begin position="219"/>
        <end position="305"/>
    </location>
</feature>
<dbReference type="InterPro" id="IPR032805">
    <property type="entry name" value="Wax_synthase_dom"/>
</dbReference>
<feature type="transmembrane region" description="Helical" evidence="8">
    <location>
        <begin position="6"/>
        <end position="23"/>
    </location>
</feature>
<feature type="transmembrane region" description="Helical" evidence="8">
    <location>
        <begin position="188"/>
        <end position="211"/>
    </location>
</feature>
<evidence type="ECO:0000256" key="2">
    <source>
        <dbReference type="ARBA" id="ARBA00005179"/>
    </source>
</evidence>
<feature type="transmembrane region" description="Helical" evidence="8">
    <location>
        <begin position="329"/>
        <end position="355"/>
    </location>
</feature>
<dbReference type="GO" id="GO:0016020">
    <property type="term" value="C:membrane"/>
    <property type="evidence" value="ECO:0007669"/>
    <property type="project" value="UniProtKB-SubCell"/>
</dbReference>
<sequence length="365" mass="41481">MDLSVFTPLWSFVLASLITIWSLGQRKQTRRLSLLLAIWPLNLLSLKTCHHLTWPGGLNSTYASLVIFYFLHTLKVLVLDYQPPRSSGFIDRYKILNNPRGLEARPPFPTHNSSNNHKSESRLRFAIHQSLKIVILFAADTYLVQGVISVFVFTGARPSDFAPYYEVFLFQPVTGRQLLVRAAISVNWIWTAFYLLEASHCAVSLVFVALLRWDEPEEWPSVWGHAGNATSVRGFWGKVWNRITIPTFAFYARLLSSVFGIEKDSWLSKMLVPLFIFLLSGLSHSLGGWAVGDGAVGRDVLFFLLNFLACTVETLIGKTRRWKRCKRGVPAWMVQIAGVVYLFGFFFMTVPLWMYPKIYGALGGM</sequence>
<keyword evidence="7 8" id="KW-0472">Membrane</keyword>
<evidence type="ECO:0000313" key="11">
    <source>
        <dbReference type="Proteomes" id="UP001174997"/>
    </source>
</evidence>
<comment type="subcellular location">
    <subcellularLocation>
        <location evidence="1">Membrane</location>
        <topology evidence="1">Multi-pass membrane protein</topology>
    </subcellularLocation>
</comment>
<protein>
    <recommendedName>
        <fullName evidence="9">Wax synthase domain-containing protein</fullName>
    </recommendedName>
</protein>
<reference evidence="10" key="1">
    <citation type="submission" date="2023-06" db="EMBL/GenBank/DDBJ databases">
        <title>Genome-scale phylogeny and comparative genomics of the fungal order Sordariales.</title>
        <authorList>
            <consortium name="Lawrence Berkeley National Laboratory"/>
            <person name="Hensen N."/>
            <person name="Bonometti L."/>
            <person name="Westerberg I."/>
            <person name="Brannstrom I.O."/>
            <person name="Guillou S."/>
            <person name="Cros-Aarteil S."/>
            <person name="Calhoun S."/>
            <person name="Haridas S."/>
            <person name="Kuo A."/>
            <person name="Mondo S."/>
            <person name="Pangilinan J."/>
            <person name="Riley R."/>
            <person name="Labutti K."/>
            <person name="Andreopoulos B."/>
            <person name="Lipzen A."/>
            <person name="Chen C."/>
            <person name="Yanf M."/>
            <person name="Daum C."/>
            <person name="Ng V."/>
            <person name="Clum A."/>
            <person name="Steindorff A."/>
            <person name="Ohm R."/>
            <person name="Martin F."/>
            <person name="Silar P."/>
            <person name="Natvig D."/>
            <person name="Lalanne C."/>
            <person name="Gautier V."/>
            <person name="Ament-Velasquez S.L."/>
            <person name="Kruys A."/>
            <person name="Hutchinson M.I."/>
            <person name="Powell A.J."/>
            <person name="Barry K."/>
            <person name="Miller A.N."/>
            <person name="Grigoriev I.V."/>
            <person name="Debuchy R."/>
            <person name="Gladieux P."/>
            <person name="Thoren M.H."/>
            <person name="Johannesson H."/>
        </authorList>
    </citation>
    <scope>NUCLEOTIDE SEQUENCE</scope>
    <source>
        <strain evidence="10">CBS 307.81</strain>
    </source>
</reference>
<feature type="transmembrane region" description="Helical" evidence="8">
    <location>
        <begin position="133"/>
        <end position="156"/>
    </location>
</feature>
<dbReference type="PANTHER" id="PTHR31595:SF57">
    <property type="entry name" value="OS04G0481900 PROTEIN"/>
    <property type="match status" value="1"/>
</dbReference>
<organism evidence="10 11">
    <name type="scientific">Cercophora samala</name>
    <dbReference type="NCBI Taxonomy" id="330535"/>
    <lineage>
        <taxon>Eukaryota</taxon>
        <taxon>Fungi</taxon>
        <taxon>Dikarya</taxon>
        <taxon>Ascomycota</taxon>
        <taxon>Pezizomycotina</taxon>
        <taxon>Sordariomycetes</taxon>
        <taxon>Sordariomycetidae</taxon>
        <taxon>Sordariales</taxon>
        <taxon>Lasiosphaeriaceae</taxon>
        <taxon>Cercophora</taxon>
    </lineage>
</organism>
<evidence type="ECO:0000256" key="4">
    <source>
        <dbReference type="ARBA" id="ARBA00022679"/>
    </source>
</evidence>
<evidence type="ECO:0000256" key="7">
    <source>
        <dbReference type="ARBA" id="ARBA00023136"/>
    </source>
</evidence>